<evidence type="ECO:0000313" key="1">
    <source>
        <dbReference type="EMBL" id="KAF9652793.1"/>
    </source>
</evidence>
<evidence type="ECO:0000313" key="2">
    <source>
        <dbReference type="Proteomes" id="UP000886501"/>
    </source>
</evidence>
<gene>
    <name evidence="1" type="ORF">BDM02DRAFT_3088682</name>
</gene>
<organism evidence="1 2">
    <name type="scientific">Thelephora ganbajun</name>
    <name type="common">Ganba fungus</name>
    <dbReference type="NCBI Taxonomy" id="370292"/>
    <lineage>
        <taxon>Eukaryota</taxon>
        <taxon>Fungi</taxon>
        <taxon>Dikarya</taxon>
        <taxon>Basidiomycota</taxon>
        <taxon>Agaricomycotina</taxon>
        <taxon>Agaricomycetes</taxon>
        <taxon>Thelephorales</taxon>
        <taxon>Thelephoraceae</taxon>
        <taxon>Thelephora</taxon>
    </lineage>
</organism>
<protein>
    <submittedName>
        <fullName evidence="1">Abi-domain-containing protein</fullName>
    </submittedName>
</protein>
<sequence length="321" mass="36219">MPLVFPVPPLSTRGANLIALSFASSYVVSLYLSKHARLGNSSKLNGPNASASQNRTRDDSSVIRARMVAASTSTILSCVVVFLLVWHIVDDLDNNVSLAFDSTMARLGLTLFEDHSLLPYLVTPILYLGPLYATFLDSKLPFQSGWSWDHDVLPVFNTWVGIRNYFFGPITEELVFRACVLALYHLAGSSRKKMIFLSPLLFGLAHLHHAWEVYTNGGKTVTAAKRALLITLIQLAYTTLFGYHCAFLFLRTGSVYPPLFSHVFCNFMGLPQIVYELHAFPHRKASIVFMYIFGVIGYIYAMRNWTLDADSLYWQDHLKRY</sequence>
<dbReference type="EMBL" id="MU117967">
    <property type="protein sequence ID" value="KAF9652793.1"/>
    <property type="molecule type" value="Genomic_DNA"/>
</dbReference>
<keyword evidence="2" id="KW-1185">Reference proteome</keyword>
<comment type="caution">
    <text evidence="1">The sequence shown here is derived from an EMBL/GenBank/DDBJ whole genome shotgun (WGS) entry which is preliminary data.</text>
</comment>
<reference evidence="1" key="2">
    <citation type="journal article" date="2020" name="Nat. Commun.">
        <title>Large-scale genome sequencing of mycorrhizal fungi provides insights into the early evolution of symbiotic traits.</title>
        <authorList>
            <person name="Miyauchi S."/>
            <person name="Kiss E."/>
            <person name="Kuo A."/>
            <person name="Drula E."/>
            <person name="Kohler A."/>
            <person name="Sanchez-Garcia M."/>
            <person name="Morin E."/>
            <person name="Andreopoulos B."/>
            <person name="Barry K.W."/>
            <person name="Bonito G."/>
            <person name="Buee M."/>
            <person name="Carver A."/>
            <person name="Chen C."/>
            <person name="Cichocki N."/>
            <person name="Clum A."/>
            <person name="Culley D."/>
            <person name="Crous P.W."/>
            <person name="Fauchery L."/>
            <person name="Girlanda M."/>
            <person name="Hayes R.D."/>
            <person name="Keri Z."/>
            <person name="LaButti K."/>
            <person name="Lipzen A."/>
            <person name="Lombard V."/>
            <person name="Magnuson J."/>
            <person name="Maillard F."/>
            <person name="Murat C."/>
            <person name="Nolan M."/>
            <person name="Ohm R.A."/>
            <person name="Pangilinan J."/>
            <person name="Pereira M.F."/>
            <person name="Perotto S."/>
            <person name="Peter M."/>
            <person name="Pfister S."/>
            <person name="Riley R."/>
            <person name="Sitrit Y."/>
            <person name="Stielow J.B."/>
            <person name="Szollosi G."/>
            <person name="Zifcakova L."/>
            <person name="Stursova M."/>
            <person name="Spatafora J.W."/>
            <person name="Tedersoo L."/>
            <person name="Vaario L.M."/>
            <person name="Yamada A."/>
            <person name="Yan M."/>
            <person name="Wang P."/>
            <person name="Xu J."/>
            <person name="Bruns T."/>
            <person name="Baldrian P."/>
            <person name="Vilgalys R."/>
            <person name="Dunand C."/>
            <person name="Henrissat B."/>
            <person name="Grigoriev I.V."/>
            <person name="Hibbett D."/>
            <person name="Nagy L.G."/>
            <person name="Martin F.M."/>
        </authorList>
    </citation>
    <scope>NUCLEOTIDE SEQUENCE</scope>
    <source>
        <strain evidence="1">P2</strain>
    </source>
</reference>
<dbReference type="Proteomes" id="UP000886501">
    <property type="component" value="Unassembled WGS sequence"/>
</dbReference>
<accession>A0ACB6ZTZ7</accession>
<proteinExistence type="predicted"/>
<name>A0ACB6ZTZ7_THEGA</name>
<reference evidence="1" key="1">
    <citation type="submission" date="2019-10" db="EMBL/GenBank/DDBJ databases">
        <authorList>
            <consortium name="DOE Joint Genome Institute"/>
            <person name="Kuo A."/>
            <person name="Miyauchi S."/>
            <person name="Kiss E."/>
            <person name="Drula E."/>
            <person name="Kohler A."/>
            <person name="Sanchez-Garcia M."/>
            <person name="Andreopoulos B."/>
            <person name="Barry K.W."/>
            <person name="Bonito G."/>
            <person name="Buee M."/>
            <person name="Carver A."/>
            <person name="Chen C."/>
            <person name="Cichocki N."/>
            <person name="Clum A."/>
            <person name="Culley D."/>
            <person name="Crous P.W."/>
            <person name="Fauchery L."/>
            <person name="Girlanda M."/>
            <person name="Hayes R."/>
            <person name="Keri Z."/>
            <person name="Labutti K."/>
            <person name="Lipzen A."/>
            <person name="Lombard V."/>
            <person name="Magnuson J."/>
            <person name="Maillard F."/>
            <person name="Morin E."/>
            <person name="Murat C."/>
            <person name="Nolan M."/>
            <person name="Ohm R."/>
            <person name="Pangilinan J."/>
            <person name="Pereira M."/>
            <person name="Perotto S."/>
            <person name="Peter M."/>
            <person name="Riley R."/>
            <person name="Sitrit Y."/>
            <person name="Stielow B."/>
            <person name="Szollosi G."/>
            <person name="Zifcakova L."/>
            <person name="Stursova M."/>
            <person name="Spatafora J.W."/>
            <person name="Tedersoo L."/>
            <person name="Vaario L.-M."/>
            <person name="Yamada A."/>
            <person name="Yan M."/>
            <person name="Wang P."/>
            <person name="Xu J."/>
            <person name="Bruns T."/>
            <person name="Baldrian P."/>
            <person name="Vilgalys R."/>
            <person name="Henrissat B."/>
            <person name="Grigoriev I.V."/>
            <person name="Hibbett D."/>
            <person name="Nagy L.G."/>
            <person name="Martin F.M."/>
        </authorList>
    </citation>
    <scope>NUCLEOTIDE SEQUENCE</scope>
    <source>
        <strain evidence="1">P2</strain>
    </source>
</reference>